<reference evidence="4" key="1">
    <citation type="journal article" date="2016" name="Genome Announc.">
        <title>Complete genome sequence of Alkaliphilus metalliredigens strain QYMF, an alkaliphilic and metal-reducing bacterium isolated from borax-contaminated leachate ponds.</title>
        <authorList>
            <person name="Hwang C."/>
            <person name="Copeland A."/>
            <person name="Lucas S."/>
            <person name="Lapidus A."/>
            <person name="Barry K."/>
            <person name="Detter J.C."/>
            <person name="Glavina Del Rio T."/>
            <person name="Hammon N."/>
            <person name="Israni S."/>
            <person name="Dalin E."/>
            <person name="Tice H."/>
            <person name="Pitluck S."/>
            <person name="Chertkov O."/>
            <person name="Brettin T."/>
            <person name="Bruce D."/>
            <person name="Han C."/>
            <person name="Schmutz J."/>
            <person name="Larimer F."/>
            <person name="Land M.L."/>
            <person name="Hauser L."/>
            <person name="Kyrpides N."/>
            <person name="Mikhailova N."/>
            <person name="Ye Q."/>
            <person name="Zhou J."/>
            <person name="Richardson P."/>
            <person name="Fields M.W."/>
        </authorList>
    </citation>
    <scope>NUCLEOTIDE SEQUENCE [LARGE SCALE GENOMIC DNA]</scope>
    <source>
        <strain evidence="4">QYMF</strain>
    </source>
</reference>
<dbReference type="RefSeq" id="WP_012062040.1">
    <property type="nucleotide sequence ID" value="NC_009633.1"/>
</dbReference>
<gene>
    <name evidence="3" type="ordered locus">Amet_0772</name>
</gene>
<evidence type="ECO:0000259" key="2">
    <source>
        <dbReference type="SMART" id="SM01091"/>
    </source>
</evidence>
<evidence type="ECO:0000313" key="4">
    <source>
        <dbReference type="Proteomes" id="UP000001572"/>
    </source>
</evidence>
<dbReference type="GO" id="GO:0050660">
    <property type="term" value="F:flavin adenine dinucleotide binding"/>
    <property type="evidence" value="ECO:0007669"/>
    <property type="project" value="InterPro"/>
</dbReference>
<feature type="domain" description="Transporter-associated" evidence="2">
    <location>
        <begin position="129"/>
        <end position="210"/>
    </location>
</feature>
<dbReference type="EMBL" id="CP000724">
    <property type="protein sequence ID" value="ABR46997.1"/>
    <property type="molecule type" value="Genomic_DNA"/>
</dbReference>
<evidence type="ECO:0000313" key="3">
    <source>
        <dbReference type="EMBL" id="ABR46997.1"/>
    </source>
</evidence>
<feature type="transmembrane region" description="Helical" evidence="1">
    <location>
        <begin position="96"/>
        <end position="118"/>
    </location>
</feature>
<feature type="transmembrane region" description="Helical" evidence="1">
    <location>
        <begin position="58"/>
        <end position="76"/>
    </location>
</feature>
<dbReference type="STRING" id="293826.Amet_0772"/>
<sequence>MSTEGFKKKLVKYAMNLELIIAVCIVVAVIAGIVVLAKHLAVIAVADGYNIYETFKKFLSIALLLIIGVEMVLMLLSHSTSSILELVLYAITRKMLIYSETMLDLILGTVAIAIVFVIRKYLMSNKYRKESSYEGAIISAASPIHDLNFDSDLDIPENKGTTVGGLICRLSEETCNPVEEGAKYTVGNVTMKILKIKDGLIEKVLLTEDEEKETETETSSH</sequence>
<dbReference type="KEGG" id="amt:Amet_0772"/>
<keyword evidence="1" id="KW-0812">Transmembrane</keyword>
<evidence type="ECO:0000256" key="1">
    <source>
        <dbReference type="SAM" id="Phobius"/>
    </source>
</evidence>
<dbReference type="InterPro" id="IPR016169">
    <property type="entry name" value="FAD-bd_PCMH_sub2"/>
</dbReference>
<dbReference type="Proteomes" id="UP000001572">
    <property type="component" value="Chromosome"/>
</dbReference>
<dbReference type="OrthoDB" id="1696956at2"/>
<keyword evidence="4" id="KW-1185">Reference proteome</keyword>
<dbReference type="Pfam" id="PF03471">
    <property type="entry name" value="CorC_HlyC"/>
    <property type="match status" value="1"/>
</dbReference>
<feature type="transmembrane region" description="Helical" evidence="1">
    <location>
        <begin position="20"/>
        <end position="46"/>
    </location>
</feature>
<dbReference type="InterPro" id="IPR036318">
    <property type="entry name" value="FAD-bd_PCMH-like_sf"/>
</dbReference>
<organism evidence="3 4">
    <name type="scientific">Alkaliphilus metalliredigens (strain QYMF)</name>
    <dbReference type="NCBI Taxonomy" id="293826"/>
    <lineage>
        <taxon>Bacteria</taxon>
        <taxon>Bacillati</taxon>
        <taxon>Bacillota</taxon>
        <taxon>Clostridia</taxon>
        <taxon>Peptostreptococcales</taxon>
        <taxon>Natronincolaceae</taxon>
        <taxon>Alkaliphilus</taxon>
    </lineage>
</organism>
<dbReference type="eggNOG" id="ENOG5033080">
    <property type="taxonomic scope" value="Bacteria"/>
</dbReference>
<dbReference type="AlphaFoldDB" id="A6TLC9"/>
<name>A6TLC9_ALKMQ</name>
<proteinExistence type="predicted"/>
<keyword evidence="1" id="KW-1133">Transmembrane helix</keyword>
<protein>
    <recommendedName>
        <fullName evidence="2">Transporter-associated domain-containing protein</fullName>
    </recommendedName>
</protein>
<dbReference type="HOGENOM" id="CLU_1248457_0_0_9"/>
<dbReference type="Gene3D" id="3.30.465.10">
    <property type="match status" value="1"/>
</dbReference>
<dbReference type="SMART" id="SM01091">
    <property type="entry name" value="CorC_HlyC"/>
    <property type="match status" value="1"/>
</dbReference>
<accession>A6TLC9</accession>
<keyword evidence="1" id="KW-0472">Membrane</keyword>
<dbReference type="SUPFAM" id="SSF56176">
    <property type="entry name" value="FAD-binding/transporter-associated domain-like"/>
    <property type="match status" value="1"/>
</dbReference>
<dbReference type="InterPro" id="IPR005170">
    <property type="entry name" value="Transptr-assoc_dom"/>
</dbReference>